<evidence type="ECO:0008006" key="4">
    <source>
        <dbReference type="Google" id="ProtNLM"/>
    </source>
</evidence>
<reference evidence="2" key="1">
    <citation type="submission" date="2020-10" db="EMBL/GenBank/DDBJ databases">
        <authorList>
            <person name="Han B."/>
            <person name="Lu T."/>
            <person name="Zhao Q."/>
            <person name="Huang X."/>
            <person name="Zhao Y."/>
        </authorList>
    </citation>
    <scope>NUCLEOTIDE SEQUENCE</scope>
</reference>
<sequence>MEDVRLWDCRCGGRRGRHEGPRYGDGDDRARRAGGLHPYACRYLLLGAPMMADGACADARVPGVVNDASNHQEVAFPNVEMACRGYVVVAKLGALPPTVPTRRLASASPRAGIRFARPVLIGPQARKCDRSVDLIKFNGYTDLIAELDEMFDFKGGGVPPPPAAAPVASAALRCVAAAAAPVRSDPPRLATVLSASAGHTYSTPSSTVVAPPPTALPPTRARRSGLDPRVSAEEPQAPRRRFYFASSVRGEPPDGVASSRPSTSYATGCAFSLVIVAT</sequence>
<evidence type="ECO:0000313" key="2">
    <source>
        <dbReference type="EMBL" id="CAD6212976.1"/>
    </source>
</evidence>
<feature type="region of interest" description="Disordered" evidence="1">
    <location>
        <begin position="199"/>
        <end position="261"/>
    </location>
</feature>
<comment type="caution">
    <text evidence="2">The sequence shown here is derived from an EMBL/GenBank/DDBJ whole genome shotgun (WGS) entry which is preliminary data.</text>
</comment>
<dbReference type="Proteomes" id="UP000604825">
    <property type="component" value="Unassembled WGS sequence"/>
</dbReference>
<keyword evidence="3" id="KW-1185">Reference proteome</keyword>
<evidence type="ECO:0000313" key="3">
    <source>
        <dbReference type="Proteomes" id="UP000604825"/>
    </source>
</evidence>
<proteinExistence type="predicted"/>
<gene>
    <name evidence="2" type="ORF">NCGR_LOCUS8691</name>
</gene>
<dbReference type="AlphaFoldDB" id="A0A811N0L6"/>
<name>A0A811N0L6_9POAL</name>
<protein>
    <recommendedName>
        <fullName evidence="4">Auxin-responsive protein</fullName>
    </recommendedName>
</protein>
<accession>A0A811N0L6</accession>
<evidence type="ECO:0000256" key="1">
    <source>
        <dbReference type="SAM" id="MobiDB-lite"/>
    </source>
</evidence>
<organism evidence="2 3">
    <name type="scientific">Miscanthus lutarioriparius</name>
    <dbReference type="NCBI Taxonomy" id="422564"/>
    <lineage>
        <taxon>Eukaryota</taxon>
        <taxon>Viridiplantae</taxon>
        <taxon>Streptophyta</taxon>
        <taxon>Embryophyta</taxon>
        <taxon>Tracheophyta</taxon>
        <taxon>Spermatophyta</taxon>
        <taxon>Magnoliopsida</taxon>
        <taxon>Liliopsida</taxon>
        <taxon>Poales</taxon>
        <taxon>Poaceae</taxon>
        <taxon>PACMAD clade</taxon>
        <taxon>Panicoideae</taxon>
        <taxon>Andropogonodae</taxon>
        <taxon>Andropogoneae</taxon>
        <taxon>Saccharinae</taxon>
        <taxon>Miscanthus</taxon>
    </lineage>
</organism>
<dbReference type="EMBL" id="CAJGYO010000002">
    <property type="protein sequence ID" value="CAD6212976.1"/>
    <property type="molecule type" value="Genomic_DNA"/>
</dbReference>